<sequence length="93" mass="10443">MRGFIGARDLRVGMFALYSIEIGNREQLGSMPPQQTQIPRPDLDKYLKKKLLLNKRPALQSSETQPHHQDLAVLIFTSSCSNSTQTSSSLILE</sequence>
<reference evidence="1 2" key="1">
    <citation type="submission" date="2022-01" db="EMBL/GenBank/DDBJ databases">
        <authorList>
            <person name="Xiong W."/>
            <person name="Schranz E."/>
        </authorList>
    </citation>
    <scope>NUCLEOTIDE SEQUENCE [LARGE SCALE GENOMIC DNA]</scope>
</reference>
<dbReference type="AlphaFoldDB" id="A0AAU9MW64"/>
<name>A0AAU9MW64_9ASTR</name>
<accession>A0AAU9MW64</accession>
<protein>
    <submittedName>
        <fullName evidence="1">Uncharacterized protein</fullName>
    </submittedName>
</protein>
<dbReference type="Proteomes" id="UP001157418">
    <property type="component" value="Unassembled WGS sequence"/>
</dbReference>
<proteinExistence type="predicted"/>
<evidence type="ECO:0000313" key="1">
    <source>
        <dbReference type="EMBL" id="CAH1429701.1"/>
    </source>
</evidence>
<gene>
    <name evidence="1" type="ORF">LVIROSA_LOCUS16543</name>
</gene>
<comment type="caution">
    <text evidence="1">The sequence shown here is derived from an EMBL/GenBank/DDBJ whole genome shotgun (WGS) entry which is preliminary data.</text>
</comment>
<dbReference type="EMBL" id="CAKMRJ010003028">
    <property type="protein sequence ID" value="CAH1429701.1"/>
    <property type="molecule type" value="Genomic_DNA"/>
</dbReference>
<keyword evidence="2" id="KW-1185">Reference proteome</keyword>
<evidence type="ECO:0000313" key="2">
    <source>
        <dbReference type="Proteomes" id="UP001157418"/>
    </source>
</evidence>
<organism evidence="1 2">
    <name type="scientific">Lactuca virosa</name>
    <dbReference type="NCBI Taxonomy" id="75947"/>
    <lineage>
        <taxon>Eukaryota</taxon>
        <taxon>Viridiplantae</taxon>
        <taxon>Streptophyta</taxon>
        <taxon>Embryophyta</taxon>
        <taxon>Tracheophyta</taxon>
        <taxon>Spermatophyta</taxon>
        <taxon>Magnoliopsida</taxon>
        <taxon>eudicotyledons</taxon>
        <taxon>Gunneridae</taxon>
        <taxon>Pentapetalae</taxon>
        <taxon>asterids</taxon>
        <taxon>campanulids</taxon>
        <taxon>Asterales</taxon>
        <taxon>Asteraceae</taxon>
        <taxon>Cichorioideae</taxon>
        <taxon>Cichorieae</taxon>
        <taxon>Lactucinae</taxon>
        <taxon>Lactuca</taxon>
    </lineage>
</organism>